<dbReference type="RefSeq" id="XP_033677215.1">
    <property type="nucleotide sequence ID" value="XM_033820070.1"/>
</dbReference>
<dbReference type="Gene3D" id="1.10.720.30">
    <property type="entry name" value="SAP domain"/>
    <property type="match status" value="1"/>
</dbReference>
<dbReference type="OrthoDB" id="3793746at2759"/>
<dbReference type="PROSITE" id="PS50800">
    <property type="entry name" value="SAP"/>
    <property type="match status" value="1"/>
</dbReference>
<feature type="transmembrane region" description="Helical" evidence="2">
    <location>
        <begin position="192"/>
        <end position="213"/>
    </location>
</feature>
<sequence length="295" mass="31497">MTYNKMKSADLEELLKLRGLPGGGSKIQMVSRLVKQDQEDAAEEKAIATRVKAAMGAPTPNGSAGGSTTAGSGTQGTVDGAEAKNGGRKRAGRAERKRKKEAREKEARSTTIGQPEAEMNTRTPDDQDAYIKSLLTGTPSSTARHSSRSEAGEGIIVQMTEASTSAKAFPTTPRKIVHSHQSQKHDTEEKDGFAATVVVLSSLLAAVAAIFLLGGFTMKDIRDAAAFLALAAKHPRPALREAIWGVTTAARTPADETAFDRVKRLCGFMRERVPVGLGAKHAYRVVVAWLSKLWA</sequence>
<evidence type="ECO:0000313" key="4">
    <source>
        <dbReference type="EMBL" id="KAF2242211.1"/>
    </source>
</evidence>
<reference evidence="4" key="1">
    <citation type="journal article" date="2020" name="Stud. Mycol.">
        <title>101 Dothideomycetes genomes: a test case for predicting lifestyles and emergence of pathogens.</title>
        <authorList>
            <person name="Haridas S."/>
            <person name="Albert R."/>
            <person name="Binder M."/>
            <person name="Bloem J."/>
            <person name="Labutti K."/>
            <person name="Salamov A."/>
            <person name="Andreopoulos B."/>
            <person name="Baker S."/>
            <person name="Barry K."/>
            <person name="Bills G."/>
            <person name="Bluhm B."/>
            <person name="Cannon C."/>
            <person name="Castanera R."/>
            <person name="Culley D."/>
            <person name="Daum C."/>
            <person name="Ezra D."/>
            <person name="Gonzalez J."/>
            <person name="Henrissat B."/>
            <person name="Kuo A."/>
            <person name="Liang C."/>
            <person name="Lipzen A."/>
            <person name="Lutzoni F."/>
            <person name="Magnuson J."/>
            <person name="Mondo S."/>
            <person name="Nolan M."/>
            <person name="Ohm R."/>
            <person name="Pangilinan J."/>
            <person name="Park H.-J."/>
            <person name="Ramirez L."/>
            <person name="Alfaro M."/>
            <person name="Sun H."/>
            <person name="Tritt A."/>
            <person name="Yoshinaga Y."/>
            <person name="Zwiers L.-H."/>
            <person name="Turgeon B."/>
            <person name="Goodwin S."/>
            <person name="Spatafora J."/>
            <person name="Crous P."/>
            <person name="Grigoriev I."/>
        </authorList>
    </citation>
    <scope>NUCLEOTIDE SEQUENCE</scope>
    <source>
        <strain evidence="4">CBS 122368</strain>
    </source>
</reference>
<keyword evidence="5" id="KW-1185">Reference proteome</keyword>
<dbReference type="InterPro" id="IPR003034">
    <property type="entry name" value="SAP_dom"/>
</dbReference>
<feature type="domain" description="SAP" evidence="3">
    <location>
        <begin position="3"/>
        <end position="37"/>
    </location>
</feature>
<name>A0A6A6HW02_9PLEO</name>
<accession>A0A6A6HW02</accession>
<dbReference type="Proteomes" id="UP000800094">
    <property type="component" value="Unassembled WGS sequence"/>
</dbReference>
<keyword evidence="2" id="KW-0812">Transmembrane</keyword>
<feature type="compositionally biased region" description="Basic residues" evidence="1">
    <location>
        <begin position="86"/>
        <end position="100"/>
    </location>
</feature>
<dbReference type="SUPFAM" id="SSF68906">
    <property type="entry name" value="SAP domain"/>
    <property type="match status" value="1"/>
</dbReference>
<feature type="region of interest" description="Disordered" evidence="1">
    <location>
        <begin position="53"/>
        <end position="126"/>
    </location>
</feature>
<dbReference type="EMBL" id="ML987208">
    <property type="protein sequence ID" value="KAF2242211.1"/>
    <property type="molecule type" value="Genomic_DNA"/>
</dbReference>
<dbReference type="AlphaFoldDB" id="A0A6A6HW02"/>
<evidence type="ECO:0000256" key="2">
    <source>
        <dbReference type="SAM" id="Phobius"/>
    </source>
</evidence>
<evidence type="ECO:0000313" key="5">
    <source>
        <dbReference type="Proteomes" id="UP000800094"/>
    </source>
</evidence>
<organism evidence="4 5">
    <name type="scientific">Trematosphaeria pertusa</name>
    <dbReference type="NCBI Taxonomy" id="390896"/>
    <lineage>
        <taxon>Eukaryota</taxon>
        <taxon>Fungi</taxon>
        <taxon>Dikarya</taxon>
        <taxon>Ascomycota</taxon>
        <taxon>Pezizomycotina</taxon>
        <taxon>Dothideomycetes</taxon>
        <taxon>Pleosporomycetidae</taxon>
        <taxon>Pleosporales</taxon>
        <taxon>Massarineae</taxon>
        <taxon>Trematosphaeriaceae</taxon>
        <taxon>Trematosphaeria</taxon>
    </lineage>
</organism>
<keyword evidence="2" id="KW-1133">Transmembrane helix</keyword>
<evidence type="ECO:0000256" key="1">
    <source>
        <dbReference type="SAM" id="MobiDB-lite"/>
    </source>
</evidence>
<dbReference type="InterPro" id="IPR036361">
    <property type="entry name" value="SAP_dom_sf"/>
</dbReference>
<protein>
    <recommendedName>
        <fullName evidence="3">SAP domain-containing protein</fullName>
    </recommendedName>
</protein>
<proteinExistence type="predicted"/>
<dbReference type="Pfam" id="PF02037">
    <property type="entry name" value="SAP"/>
    <property type="match status" value="1"/>
</dbReference>
<evidence type="ECO:0000259" key="3">
    <source>
        <dbReference type="PROSITE" id="PS50800"/>
    </source>
</evidence>
<keyword evidence="2" id="KW-0472">Membrane</keyword>
<gene>
    <name evidence="4" type="ORF">BU26DRAFT_156870</name>
</gene>
<feature type="compositionally biased region" description="Low complexity" evidence="1">
    <location>
        <begin position="66"/>
        <end position="77"/>
    </location>
</feature>
<dbReference type="GeneID" id="54573400"/>